<protein>
    <submittedName>
        <fullName evidence="3">Universal stress protein</fullName>
    </submittedName>
</protein>
<dbReference type="PANTHER" id="PTHR31964">
    <property type="entry name" value="ADENINE NUCLEOTIDE ALPHA HYDROLASES-LIKE SUPERFAMILY PROTEIN"/>
    <property type="match status" value="1"/>
</dbReference>
<dbReference type="EMBL" id="BAAAYX010000013">
    <property type="protein sequence ID" value="GAA3711263.1"/>
    <property type="molecule type" value="Genomic_DNA"/>
</dbReference>
<dbReference type="CDD" id="cd00293">
    <property type="entry name" value="USP-like"/>
    <property type="match status" value="1"/>
</dbReference>
<keyword evidence="4" id="KW-1185">Reference proteome</keyword>
<comment type="similarity">
    <text evidence="1">Belongs to the universal stress protein A family.</text>
</comment>
<sequence length="145" mass="15128">MSQQSWNKIVVGVDGSEESREALTWACEHARPGVLVTAVSIWSMPPAPDSPPFGGFPWQATTQVGDATRAMLSGVVSEAQATFPEVEIAEYVIAGNAATELIRLSANADLVVVGAKGHGGFTGMLIGSVSQHVLAHSVCTVVVVR</sequence>
<feature type="domain" description="UspA" evidence="2">
    <location>
        <begin position="7"/>
        <end position="145"/>
    </location>
</feature>
<dbReference type="InterPro" id="IPR006015">
    <property type="entry name" value="Universal_stress_UspA"/>
</dbReference>
<dbReference type="Gene3D" id="3.40.50.620">
    <property type="entry name" value="HUPs"/>
    <property type="match status" value="1"/>
</dbReference>
<name>A0ABP7DZH3_9ACTN</name>
<dbReference type="SUPFAM" id="SSF52402">
    <property type="entry name" value="Adenine nucleotide alpha hydrolases-like"/>
    <property type="match status" value="1"/>
</dbReference>
<dbReference type="PRINTS" id="PR01438">
    <property type="entry name" value="UNVRSLSTRESS"/>
</dbReference>
<dbReference type="PANTHER" id="PTHR31964:SF113">
    <property type="entry name" value="USPA DOMAIN-CONTAINING PROTEIN"/>
    <property type="match status" value="1"/>
</dbReference>
<comment type="caution">
    <text evidence="3">The sequence shown here is derived from an EMBL/GenBank/DDBJ whole genome shotgun (WGS) entry which is preliminary data.</text>
</comment>
<dbReference type="Pfam" id="PF00582">
    <property type="entry name" value="Usp"/>
    <property type="match status" value="1"/>
</dbReference>
<dbReference type="InterPro" id="IPR006016">
    <property type="entry name" value="UspA"/>
</dbReference>
<evidence type="ECO:0000313" key="4">
    <source>
        <dbReference type="Proteomes" id="UP001500051"/>
    </source>
</evidence>
<accession>A0ABP7DZH3</accession>
<dbReference type="InterPro" id="IPR014729">
    <property type="entry name" value="Rossmann-like_a/b/a_fold"/>
</dbReference>
<organism evidence="3 4">
    <name type="scientific">Microlunatus aurantiacus</name>
    <dbReference type="NCBI Taxonomy" id="446786"/>
    <lineage>
        <taxon>Bacteria</taxon>
        <taxon>Bacillati</taxon>
        <taxon>Actinomycetota</taxon>
        <taxon>Actinomycetes</taxon>
        <taxon>Propionibacteriales</taxon>
        <taxon>Propionibacteriaceae</taxon>
        <taxon>Microlunatus</taxon>
    </lineage>
</organism>
<dbReference type="RefSeq" id="WP_344813461.1">
    <property type="nucleotide sequence ID" value="NZ_BAAAYX010000013.1"/>
</dbReference>
<proteinExistence type="inferred from homology"/>
<gene>
    <name evidence="3" type="ORF">GCM10022204_32530</name>
</gene>
<dbReference type="Proteomes" id="UP001500051">
    <property type="component" value="Unassembled WGS sequence"/>
</dbReference>
<reference evidence="4" key="1">
    <citation type="journal article" date="2019" name="Int. J. Syst. Evol. Microbiol.">
        <title>The Global Catalogue of Microorganisms (GCM) 10K type strain sequencing project: providing services to taxonomists for standard genome sequencing and annotation.</title>
        <authorList>
            <consortium name="The Broad Institute Genomics Platform"/>
            <consortium name="The Broad Institute Genome Sequencing Center for Infectious Disease"/>
            <person name="Wu L."/>
            <person name="Ma J."/>
        </authorList>
    </citation>
    <scope>NUCLEOTIDE SEQUENCE [LARGE SCALE GENOMIC DNA]</scope>
    <source>
        <strain evidence="4">JCM 16548</strain>
    </source>
</reference>
<evidence type="ECO:0000256" key="1">
    <source>
        <dbReference type="ARBA" id="ARBA00008791"/>
    </source>
</evidence>
<evidence type="ECO:0000259" key="2">
    <source>
        <dbReference type="Pfam" id="PF00582"/>
    </source>
</evidence>
<evidence type="ECO:0000313" key="3">
    <source>
        <dbReference type="EMBL" id="GAA3711263.1"/>
    </source>
</evidence>